<gene>
    <name evidence="5" type="ORF">ACFYXQ_15215</name>
</gene>
<feature type="chain" id="PRO_5046480748" evidence="2">
    <location>
        <begin position="25"/>
        <end position="519"/>
    </location>
</feature>
<dbReference type="PROSITE" id="PS51257">
    <property type="entry name" value="PROKAR_LIPOPROTEIN"/>
    <property type="match status" value="1"/>
</dbReference>
<feature type="compositionally biased region" description="Low complexity" evidence="1">
    <location>
        <begin position="39"/>
        <end position="49"/>
    </location>
</feature>
<dbReference type="Gene3D" id="3.40.50.1820">
    <property type="entry name" value="alpha/beta hydrolase"/>
    <property type="match status" value="1"/>
</dbReference>
<comment type="caution">
    <text evidence="5">The sequence shown here is derived from an EMBL/GenBank/DDBJ whole genome shotgun (WGS) entry which is preliminary data.</text>
</comment>
<accession>A0ABW6S1T5</accession>
<evidence type="ECO:0000256" key="2">
    <source>
        <dbReference type="SAM" id="SignalP"/>
    </source>
</evidence>
<name>A0ABW6S1T5_9NOCA</name>
<keyword evidence="6" id="KW-1185">Reference proteome</keyword>
<evidence type="ECO:0000259" key="3">
    <source>
        <dbReference type="Pfam" id="PF00561"/>
    </source>
</evidence>
<dbReference type="SUPFAM" id="SSF53474">
    <property type="entry name" value="alpha/beta-Hydrolases"/>
    <property type="match status" value="1"/>
</dbReference>
<dbReference type="EMBL" id="JBIAQY010000004">
    <property type="protein sequence ID" value="MFF3569121.1"/>
    <property type="molecule type" value="Genomic_DNA"/>
</dbReference>
<dbReference type="InterPro" id="IPR000073">
    <property type="entry name" value="AB_hydrolase_1"/>
</dbReference>
<proteinExistence type="predicted"/>
<dbReference type="InterPro" id="IPR029058">
    <property type="entry name" value="AB_hydrolase_fold"/>
</dbReference>
<protein>
    <submittedName>
        <fullName evidence="5">Alpha/beta hydrolase</fullName>
    </submittedName>
</protein>
<feature type="signal peptide" evidence="2">
    <location>
        <begin position="1"/>
        <end position="24"/>
    </location>
</feature>
<dbReference type="InterPro" id="IPR013595">
    <property type="entry name" value="Pept_S33_TAP-like_C"/>
</dbReference>
<organism evidence="5 6">
    <name type="scientific">Nocardia jiangxiensis</name>
    <dbReference type="NCBI Taxonomy" id="282685"/>
    <lineage>
        <taxon>Bacteria</taxon>
        <taxon>Bacillati</taxon>
        <taxon>Actinomycetota</taxon>
        <taxon>Actinomycetes</taxon>
        <taxon>Mycobacteriales</taxon>
        <taxon>Nocardiaceae</taxon>
        <taxon>Nocardia</taxon>
    </lineage>
</organism>
<feature type="domain" description="Peptidase S33 tripeptidyl aminopeptidase-like C-terminal" evidence="4">
    <location>
        <begin position="415"/>
        <end position="517"/>
    </location>
</feature>
<evidence type="ECO:0000313" key="6">
    <source>
        <dbReference type="Proteomes" id="UP001601992"/>
    </source>
</evidence>
<evidence type="ECO:0000256" key="1">
    <source>
        <dbReference type="SAM" id="MobiDB-lite"/>
    </source>
</evidence>
<sequence>MRRTRAALLASSSLTILLTAACGAGPSDRPGIAEVRPHSGGAAATTSPAPATPPSAEVPKTDLGWHDCAAATFNALGLGAPPAGLIFECADYSTAIDAGGAVLGTFRNAAVRARLPQTPANAAPLVLTSGADRSSTATLAGLATGPTSAVLAAHPIVAVDRRGIGSSQPINCLTDDTRRSLADNDQSAGGNQIDAMAKVSQDATIACQDFLQPYQGTFDAGHAADDLDQLRKQWQVDHIALLGTGDGSRVALAYAAKYGEHLARLVLDSPVAANVDSATRAEQRVKGSEAALTAFAQRCAALSCSLGSDPRGAIIALVDRAAAGQLGGVSANALLTAISGFLADPRADQANHTAELADALSAAGHGDNAALNQLIGRESAATDSDGQFVSTCSDNQKPATPDRVKQLETVWAKQYPVFGKAAAIGLMACTAWPTPNAAQLPTTFDLPTLVLGNDANPVAGSDARPSVTGVLGSAGARTSTVTWQGWGYPVFSHSACVQQSLVGYLKDGTLPADGTTCPA</sequence>
<feature type="region of interest" description="Disordered" evidence="1">
    <location>
        <begin position="29"/>
        <end position="57"/>
    </location>
</feature>
<reference evidence="5 6" key="1">
    <citation type="submission" date="2024-10" db="EMBL/GenBank/DDBJ databases">
        <title>The Natural Products Discovery Center: Release of the First 8490 Sequenced Strains for Exploring Actinobacteria Biosynthetic Diversity.</title>
        <authorList>
            <person name="Kalkreuter E."/>
            <person name="Kautsar S.A."/>
            <person name="Yang D."/>
            <person name="Bader C.D."/>
            <person name="Teijaro C.N."/>
            <person name="Fluegel L."/>
            <person name="Davis C.M."/>
            <person name="Simpson J.R."/>
            <person name="Lauterbach L."/>
            <person name="Steele A.D."/>
            <person name="Gui C."/>
            <person name="Meng S."/>
            <person name="Li G."/>
            <person name="Viehrig K."/>
            <person name="Ye F."/>
            <person name="Su P."/>
            <person name="Kiefer A.F."/>
            <person name="Nichols A."/>
            <person name="Cepeda A.J."/>
            <person name="Yan W."/>
            <person name="Fan B."/>
            <person name="Jiang Y."/>
            <person name="Adhikari A."/>
            <person name="Zheng C.-J."/>
            <person name="Schuster L."/>
            <person name="Cowan T.M."/>
            <person name="Smanski M.J."/>
            <person name="Chevrette M.G."/>
            <person name="De Carvalho L.P.S."/>
            <person name="Shen B."/>
        </authorList>
    </citation>
    <scope>NUCLEOTIDE SEQUENCE [LARGE SCALE GENOMIC DNA]</scope>
    <source>
        <strain evidence="5 6">NPDC002593</strain>
    </source>
</reference>
<dbReference type="Pfam" id="PF08386">
    <property type="entry name" value="Abhydrolase_4"/>
    <property type="match status" value="1"/>
</dbReference>
<feature type="domain" description="AB hydrolase-1" evidence="3">
    <location>
        <begin position="154"/>
        <end position="302"/>
    </location>
</feature>
<dbReference type="GO" id="GO:0016787">
    <property type="term" value="F:hydrolase activity"/>
    <property type="evidence" value="ECO:0007669"/>
    <property type="project" value="UniProtKB-KW"/>
</dbReference>
<dbReference type="RefSeq" id="WP_040823537.1">
    <property type="nucleotide sequence ID" value="NZ_JBIAQY010000004.1"/>
</dbReference>
<keyword evidence="2" id="KW-0732">Signal</keyword>
<dbReference type="Proteomes" id="UP001601992">
    <property type="component" value="Unassembled WGS sequence"/>
</dbReference>
<evidence type="ECO:0000313" key="5">
    <source>
        <dbReference type="EMBL" id="MFF3569121.1"/>
    </source>
</evidence>
<dbReference type="Pfam" id="PF00561">
    <property type="entry name" value="Abhydrolase_1"/>
    <property type="match status" value="1"/>
</dbReference>
<evidence type="ECO:0000259" key="4">
    <source>
        <dbReference type="Pfam" id="PF08386"/>
    </source>
</evidence>
<keyword evidence="5" id="KW-0378">Hydrolase</keyword>